<sequence>MRFWIECTRFETGQPTHINIALIGSMWREGERTVLAFVGGDGQRVEVVETPEHILAVHLGAPAAAP</sequence>
<organism evidence="1 2">
    <name type="scientific">Bradyrhizobium australiense</name>
    <dbReference type="NCBI Taxonomy" id="2721161"/>
    <lineage>
        <taxon>Bacteria</taxon>
        <taxon>Pseudomonadati</taxon>
        <taxon>Pseudomonadota</taxon>
        <taxon>Alphaproteobacteria</taxon>
        <taxon>Hyphomicrobiales</taxon>
        <taxon>Nitrobacteraceae</taxon>
        <taxon>Bradyrhizobium</taxon>
    </lineage>
</organism>
<accession>A0A7Y4GYD5</accession>
<dbReference type="AlphaFoldDB" id="A0A7Y4GYD5"/>
<gene>
    <name evidence="1" type="ORF">HCN58_32640</name>
</gene>
<reference evidence="1 2" key="1">
    <citation type="submission" date="2020-03" db="EMBL/GenBank/DDBJ databases">
        <title>Bradyrhizobium diversity isolated from nodules of Indigofera sp.</title>
        <authorList>
            <person name="Klepa M."/>
            <person name="Helene L."/>
            <person name="Hungria M."/>
        </authorList>
    </citation>
    <scope>NUCLEOTIDE SEQUENCE [LARGE SCALE GENOMIC DNA]</scope>
    <source>
        <strain evidence="1 2">WSM 1791</strain>
    </source>
</reference>
<proteinExistence type="predicted"/>
<dbReference type="RefSeq" id="WP_171583441.1">
    <property type="nucleotide sequence ID" value="NZ_JAAVLX010000015.1"/>
</dbReference>
<dbReference type="EMBL" id="JAAVLX010000015">
    <property type="protein sequence ID" value="NOJ44240.1"/>
    <property type="molecule type" value="Genomic_DNA"/>
</dbReference>
<comment type="caution">
    <text evidence="1">The sequence shown here is derived from an EMBL/GenBank/DDBJ whole genome shotgun (WGS) entry which is preliminary data.</text>
</comment>
<keyword evidence="2" id="KW-1185">Reference proteome</keyword>
<evidence type="ECO:0000313" key="2">
    <source>
        <dbReference type="Proteomes" id="UP000544122"/>
    </source>
</evidence>
<name>A0A7Y4GYD5_9BRAD</name>
<dbReference type="Proteomes" id="UP000544122">
    <property type="component" value="Unassembled WGS sequence"/>
</dbReference>
<protein>
    <submittedName>
        <fullName evidence="1">Uncharacterized protein</fullName>
    </submittedName>
</protein>
<evidence type="ECO:0000313" key="1">
    <source>
        <dbReference type="EMBL" id="NOJ44240.1"/>
    </source>
</evidence>